<keyword evidence="2" id="KW-1185">Reference proteome</keyword>
<dbReference type="RefSeq" id="WP_074260086.1">
    <property type="nucleotide sequence ID" value="NZ_FSRJ01000002.1"/>
</dbReference>
<evidence type="ECO:0000313" key="2">
    <source>
        <dbReference type="Proteomes" id="UP000184699"/>
    </source>
</evidence>
<accession>A0A1N6FCY6</accession>
<dbReference type="STRING" id="232089.SAMN05443544_1939"/>
<protein>
    <submittedName>
        <fullName evidence="1">Uncharacterized protein</fullName>
    </submittedName>
</protein>
<gene>
    <name evidence="1" type="ORF">SAMN05443544_1939</name>
</gene>
<dbReference type="Proteomes" id="UP000184699">
    <property type="component" value="Unassembled WGS sequence"/>
</dbReference>
<dbReference type="EMBL" id="FSRJ01000002">
    <property type="protein sequence ID" value="SIN93084.1"/>
    <property type="molecule type" value="Genomic_DNA"/>
</dbReference>
<name>A0A1N6FCY6_9MICO</name>
<proteinExistence type="predicted"/>
<reference evidence="2" key="1">
    <citation type="submission" date="2016-11" db="EMBL/GenBank/DDBJ databases">
        <authorList>
            <person name="Varghese N."/>
            <person name="Submissions S."/>
        </authorList>
    </citation>
    <scope>NUCLEOTIDE SEQUENCE [LARGE SCALE GENOMIC DNA]</scope>
    <source>
        <strain evidence="2">DSM 8595</strain>
    </source>
</reference>
<evidence type="ECO:0000313" key="1">
    <source>
        <dbReference type="EMBL" id="SIN93084.1"/>
    </source>
</evidence>
<sequence>MILDPATTRFIEQVAALPAEKLAVIFDESLDLWVPAGRAASGAIKISAAKNSELDHDVRAVLRPRAAELDAYATGLHSDATGATVIAARAVQTRATLAVEHYDVLVAPFISAGIEVPPHPAQS</sequence>
<dbReference type="OrthoDB" id="4328595at2"/>
<organism evidence="1 2">
    <name type="scientific">Agromyces cerinus subsp. cerinus</name>
    <dbReference type="NCBI Taxonomy" id="232089"/>
    <lineage>
        <taxon>Bacteria</taxon>
        <taxon>Bacillati</taxon>
        <taxon>Actinomycetota</taxon>
        <taxon>Actinomycetes</taxon>
        <taxon>Micrococcales</taxon>
        <taxon>Microbacteriaceae</taxon>
        <taxon>Agromyces</taxon>
    </lineage>
</organism>
<dbReference type="AlphaFoldDB" id="A0A1N6FCY6"/>